<feature type="transmembrane region" description="Helical" evidence="1">
    <location>
        <begin position="72"/>
        <end position="88"/>
    </location>
</feature>
<protein>
    <submittedName>
        <fullName evidence="2">Uncharacterized protein</fullName>
    </submittedName>
</protein>
<dbReference type="Proteomes" id="UP001501699">
    <property type="component" value="Unassembled WGS sequence"/>
</dbReference>
<evidence type="ECO:0000256" key="1">
    <source>
        <dbReference type="SAM" id="Phobius"/>
    </source>
</evidence>
<comment type="caution">
    <text evidence="2">The sequence shown here is derived from an EMBL/GenBank/DDBJ whole genome shotgun (WGS) entry which is preliminary data.</text>
</comment>
<keyword evidence="1" id="KW-0812">Transmembrane</keyword>
<evidence type="ECO:0000313" key="3">
    <source>
        <dbReference type="Proteomes" id="UP001501699"/>
    </source>
</evidence>
<proteinExistence type="predicted"/>
<sequence length="100" mass="11552">MGGVEIIVLKSADDLMFVNTDFSIGYKYQKESVIRLCLFVSQTVFMLFVAIRKDYLKEEIGSCCFSYEKGETVGLYGVSACFFCYFLYNRKNDKAERRNS</sequence>
<accession>A0ABP8VJ31</accession>
<name>A0ABP8VJ31_9HYPH</name>
<keyword evidence="1" id="KW-0472">Membrane</keyword>
<reference evidence="3" key="1">
    <citation type="journal article" date="2019" name="Int. J. Syst. Evol. Microbiol.">
        <title>The Global Catalogue of Microorganisms (GCM) 10K type strain sequencing project: providing services to taxonomists for standard genome sequencing and annotation.</title>
        <authorList>
            <consortium name="The Broad Institute Genomics Platform"/>
            <consortium name="The Broad Institute Genome Sequencing Center for Infectious Disease"/>
            <person name="Wu L."/>
            <person name="Ma J."/>
        </authorList>
    </citation>
    <scope>NUCLEOTIDE SEQUENCE [LARGE SCALE GENOMIC DNA]</scope>
    <source>
        <strain evidence="3">JCM 17714</strain>
    </source>
</reference>
<evidence type="ECO:0000313" key="2">
    <source>
        <dbReference type="EMBL" id="GAA4664831.1"/>
    </source>
</evidence>
<gene>
    <name evidence="2" type="ORF">GCM10023262_12010</name>
</gene>
<keyword evidence="1" id="KW-1133">Transmembrane helix</keyword>
<feature type="transmembrane region" description="Helical" evidence="1">
    <location>
        <begin position="33"/>
        <end position="52"/>
    </location>
</feature>
<organism evidence="2 3">
    <name type="scientific">Bartonella pachyuromydis</name>
    <dbReference type="NCBI Taxonomy" id="931097"/>
    <lineage>
        <taxon>Bacteria</taxon>
        <taxon>Pseudomonadati</taxon>
        <taxon>Pseudomonadota</taxon>
        <taxon>Alphaproteobacteria</taxon>
        <taxon>Hyphomicrobiales</taxon>
        <taxon>Bartonellaceae</taxon>
        <taxon>Bartonella</taxon>
    </lineage>
</organism>
<keyword evidence="3" id="KW-1185">Reference proteome</keyword>
<dbReference type="EMBL" id="BAABJA010000008">
    <property type="protein sequence ID" value="GAA4664831.1"/>
    <property type="molecule type" value="Genomic_DNA"/>
</dbReference>